<proteinExistence type="predicted"/>
<dbReference type="RefSeq" id="WP_380897777.1">
    <property type="nucleotide sequence ID" value="NZ_JBHTKY010000024.1"/>
</dbReference>
<name>A0ABW3RQA6_9SPHI</name>
<reference evidence="2" key="1">
    <citation type="journal article" date="2019" name="Int. J. Syst. Evol. Microbiol.">
        <title>The Global Catalogue of Microorganisms (GCM) 10K type strain sequencing project: providing services to taxonomists for standard genome sequencing and annotation.</title>
        <authorList>
            <consortium name="The Broad Institute Genomics Platform"/>
            <consortium name="The Broad Institute Genome Sequencing Center for Infectious Disease"/>
            <person name="Wu L."/>
            <person name="Ma J."/>
        </authorList>
    </citation>
    <scope>NUCLEOTIDE SEQUENCE [LARGE SCALE GENOMIC DNA]</scope>
    <source>
        <strain evidence="2">CCUG 52468</strain>
    </source>
</reference>
<protein>
    <submittedName>
        <fullName evidence="1">Uncharacterized protein</fullName>
    </submittedName>
</protein>
<evidence type="ECO:0000313" key="2">
    <source>
        <dbReference type="Proteomes" id="UP001597205"/>
    </source>
</evidence>
<evidence type="ECO:0000313" key="1">
    <source>
        <dbReference type="EMBL" id="MFD1166827.1"/>
    </source>
</evidence>
<accession>A0ABW3RQA6</accession>
<comment type="caution">
    <text evidence="1">The sequence shown here is derived from an EMBL/GenBank/DDBJ whole genome shotgun (WGS) entry which is preliminary data.</text>
</comment>
<dbReference type="Proteomes" id="UP001597205">
    <property type="component" value="Unassembled WGS sequence"/>
</dbReference>
<sequence length="254" mass="29521">MRNLLKQTSLDYFIYYLESNKLEIKSEKIKDGYGNPILKSRIFNHNAPQGKIKIGIISHWGGLVSDSFHIENQYLDLNSNNYYFNGLEIINNQESFIHRLSYIDFEEDDGILPLKLTRLNSSIEILIKDKIPNNIGYILFGGNLPSKIYPFKTTYSFDYSCPKFLMFKALSFTKKSGNILKSVIYADNNISQDFEIRAYDFNHKLIASKVVSNVNFKENHITRLSINLFDQQKEVGFKIQFPGDYSKNIITKDY</sequence>
<dbReference type="EMBL" id="JBHTKY010000024">
    <property type="protein sequence ID" value="MFD1166827.1"/>
    <property type="molecule type" value="Genomic_DNA"/>
</dbReference>
<organism evidence="1 2">
    <name type="scientific">Sphingobacterium daejeonense</name>
    <dbReference type="NCBI Taxonomy" id="371142"/>
    <lineage>
        <taxon>Bacteria</taxon>
        <taxon>Pseudomonadati</taxon>
        <taxon>Bacteroidota</taxon>
        <taxon>Sphingobacteriia</taxon>
        <taxon>Sphingobacteriales</taxon>
        <taxon>Sphingobacteriaceae</taxon>
        <taxon>Sphingobacterium</taxon>
    </lineage>
</organism>
<keyword evidence="2" id="KW-1185">Reference proteome</keyword>
<gene>
    <name evidence="1" type="ORF">ACFQ2C_14560</name>
</gene>